<sequence>MIGGSILFVTAHASTFSHFFTSNKLQSFSFVLFPFLYENLKGKLILIGRIVPRICPSSPSYHFSIAYG</sequence>
<dbReference type="AlphaFoldDB" id="A0A2P2LDQ3"/>
<name>A0A2P2LDQ3_RHIMU</name>
<reference evidence="1" key="1">
    <citation type="submission" date="2018-02" db="EMBL/GenBank/DDBJ databases">
        <title>Rhizophora mucronata_Transcriptome.</title>
        <authorList>
            <person name="Meera S.P."/>
            <person name="Sreeshan A."/>
            <person name="Augustine A."/>
        </authorList>
    </citation>
    <scope>NUCLEOTIDE SEQUENCE</scope>
    <source>
        <tissue evidence="1">Leaf</tissue>
    </source>
</reference>
<dbReference type="EMBL" id="GGEC01035622">
    <property type="protein sequence ID" value="MBX16106.1"/>
    <property type="molecule type" value="Transcribed_RNA"/>
</dbReference>
<organism evidence="1">
    <name type="scientific">Rhizophora mucronata</name>
    <name type="common">Asiatic mangrove</name>
    <dbReference type="NCBI Taxonomy" id="61149"/>
    <lineage>
        <taxon>Eukaryota</taxon>
        <taxon>Viridiplantae</taxon>
        <taxon>Streptophyta</taxon>
        <taxon>Embryophyta</taxon>
        <taxon>Tracheophyta</taxon>
        <taxon>Spermatophyta</taxon>
        <taxon>Magnoliopsida</taxon>
        <taxon>eudicotyledons</taxon>
        <taxon>Gunneridae</taxon>
        <taxon>Pentapetalae</taxon>
        <taxon>rosids</taxon>
        <taxon>fabids</taxon>
        <taxon>Malpighiales</taxon>
        <taxon>Rhizophoraceae</taxon>
        <taxon>Rhizophora</taxon>
    </lineage>
</organism>
<protein>
    <submittedName>
        <fullName evidence="1">Uncharacterized protein</fullName>
    </submittedName>
</protein>
<proteinExistence type="predicted"/>
<accession>A0A2P2LDQ3</accession>
<evidence type="ECO:0000313" key="1">
    <source>
        <dbReference type="EMBL" id="MBX16106.1"/>
    </source>
</evidence>